<dbReference type="InterPro" id="IPR036869">
    <property type="entry name" value="J_dom_sf"/>
</dbReference>
<dbReference type="AlphaFoldDB" id="A0A2J7ZHF2"/>
<dbReference type="EMBL" id="PGGS01002301">
    <property type="protein sequence ID" value="PNG99698.1"/>
    <property type="molecule type" value="Genomic_DNA"/>
</dbReference>
<dbReference type="CDD" id="cd06257">
    <property type="entry name" value="DnaJ"/>
    <property type="match status" value="1"/>
</dbReference>
<name>A0A2J7ZHF2_9CHLO</name>
<dbReference type="OrthoDB" id="5894at2759"/>
<evidence type="ECO:0000313" key="2">
    <source>
        <dbReference type="EMBL" id="PNG99698.1"/>
    </source>
</evidence>
<feature type="non-terminal residue" evidence="2">
    <location>
        <position position="34"/>
    </location>
</feature>
<proteinExistence type="predicted"/>
<keyword evidence="3" id="KW-1185">Reference proteome</keyword>
<evidence type="ECO:0000259" key="1">
    <source>
        <dbReference type="Pfam" id="PF00226"/>
    </source>
</evidence>
<sequence>MAKPDPYQVLRLPRDFTLAELKTNYKRLALQLHP</sequence>
<dbReference type="InterPro" id="IPR001623">
    <property type="entry name" value="DnaJ_domain"/>
</dbReference>
<organism evidence="2 3">
    <name type="scientific">Tetrabaena socialis</name>
    <dbReference type="NCBI Taxonomy" id="47790"/>
    <lineage>
        <taxon>Eukaryota</taxon>
        <taxon>Viridiplantae</taxon>
        <taxon>Chlorophyta</taxon>
        <taxon>core chlorophytes</taxon>
        <taxon>Chlorophyceae</taxon>
        <taxon>CS clade</taxon>
        <taxon>Chlamydomonadales</taxon>
        <taxon>Tetrabaenaceae</taxon>
        <taxon>Tetrabaena</taxon>
    </lineage>
</organism>
<dbReference type="Gene3D" id="1.10.287.110">
    <property type="entry name" value="DnaJ domain"/>
    <property type="match status" value="1"/>
</dbReference>
<dbReference type="Pfam" id="PF00226">
    <property type="entry name" value="DnaJ"/>
    <property type="match status" value="1"/>
</dbReference>
<dbReference type="SUPFAM" id="SSF46565">
    <property type="entry name" value="Chaperone J-domain"/>
    <property type="match status" value="1"/>
</dbReference>
<accession>A0A2J7ZHF2</accession>
<comment type="caution">
    <text evidence="2">The sequence shown here is derived from an EMBL/GenBank/DDBJ whole genome shotgun (WGS) entry which is preliminary data.</text>
</comment>
<dbReference type="Proteomes" id="UP000236333">
    <property type="component" value="Unassembled WGS sequence"/>
</dbReference>
<protein>
    <recommendedName>
        <fullName evidence="1">J domain-containing protein</fullName>
    </recommendedName>
</protein>
<reference evidence="2 3" key="1">
    <citation type="journal article" date="2017" name="Mol. Biol. Evol.">
        <title>The 4-celled Tetrabaena socialis nuclear genome reveals the essential components for genetic control of cell number at the origin of multicellularity in the volvocine lineage.</title>
        <authorList>
            <person name="Featherston J."/>
            <person name="Arakaki Y."/>
            <person name="Hanschen E.R."/>
            <person name="Ferris P.J."/>
            <person name="Michod R.E."/>
            <person name="Olson B.J.S.C."/>
            <person name="Nozaki H."/>
            <person name="Durand P.M."/>
        </authorList>
    </citation>
    <scope>NUCLEOTIDE SEQUENCE [LARGE SCALE GENOMIC DNA]</scope>
    <source>
        <strain evidence="2 3">NIES-571</strain>
    </source>
</reference>
<gene>
    <name evidence="2" type="ORF">TSOC_014518</name>
</gene>
<feature type="domain" description="J" evidence="1">
    <location>
        <begin position="5"/>
        <end position="34"/>
    </location>
</feature>
<evidence type="ECO:0000313" key="3">
    <source>
        <dbReference type="Proteomes" id="UP000236333"/>
    </source>
</evidence>